<accession>A0ABY0P388</accession>
<keyword evidence="2" id="KW-1133">Transmembrane helix</keyword>
<evidence type="ECO:0000313" key="4">
    <source>
        <dbReference type="Proteomes" id="UP000182858"/>
    </source>
</evidence>
<feature type="transmembrane region" description="Helical" evidence="2">
    <location>
        <begin position="33"/>
        <end position="53"/>
    </location>
</feature>
<organism evidence="3 4">
    <name type="scientific">Pseudomonas extremaustralis</name>
    <dbReference type="NCBI Taxonomy" id="359110"/>
    <lineage>
        <taxon>Bacteria</taxon>
        <taxon>Pseudomonadati</taxon>
        <taxon>Pseudomonadota</taxon>
        <taxon>Gammaproteobacteria</taxon>
        <taxon>Pseudomonadales</taxon>
        <taxon>Pseudomonadaceae</taxon>
        <taxon>Pseudomonas</taxon>
    </lineage>
</organism>
<feature type="coiled-coil region" evidence="1">
    <location>
        <begin position="251"/>
        <end position="337"/>
    </location>
</feature>
<sequence>MMHTTPTARPIGPDDEISLAELALRALQFYQRFGRLLLLLALLGAVTVAAWVANRPLYSVSALLEVPKVTLEEWRQAQSFLWDKRWVDHAFGDNQQAADPKRLQLRNRAFNPEYWVQTVRYRSSLNRDDARDIPVAQIQSSTGLGLEFALRVPDEEQASLTINTLARQVREAFLANSLIDLVRTSQAALDHRPQLKLDVLKAEFDIEQSRQRIADMRQLLESYPDLRHLETSTLFSVSDGGGKYLSPLAQIVALESTVSELQAKARAAQRELDKLDWTERLLAGMDETIRNATSGQVILDKLKSNREILLANAAQLNASAQEAAEDIALKLTQAESRQQAIGIKTRSAISTAPVPLRNPLIMGAAAFVLVFVALSIMLALYVALHKERDVLLWLPRAIRSRLIVEPRA</sequence>
<name>A0ABY0P388_9PSED</name>
<dbReference type="EMBL" id="LT629689">
    <property type="protein sequence ID" value="SDG30169.1"/>
    <property type="molecule type" value="Genomic_DNA"/>
</dbReference>
<keyword evidence="2" id="KW-0812">Transmembrane</keyword>
<evidence type="ECO:0000313" key="3">
    <source>
        <dbReference type="EMBL" id="SDG30169.1"/>
    </source>
</evidence>
<keyword evidence="1" id="KW-0175">Coiled coil</keyword>
<dbReference type="Proteomes" id="UP000182858">
    <property type="component" value="Chromosome I"/>
</dbReference>
<feature type="transmembrane region" description="Helical" evidence="2">
    <location>
        <begin position="360"/>
        <end position="384"/>
    </location>
</feature>
<keyword evidence="4" id="KW-1185">Reference proteome</keyword>
<gene>
    <name evidence="3" type="ORF">SAMN05216591_5591</name>
</gene>
<evidence type="ECO:0008006" key="5">
    <source>
        <dbReference type="Google" id="ProtNLM"/>
    </source>
</evidence>
<protein>
    <recommendedName>
        <fullName evidence="5">Polysaccharide chain length determinant N-terminal domain-containing protein</fullName>
    </recommendedName>
</protein>
<evidence type="ECO:0000256" key="1">
    <source>
        <dbReference type="SAM" id="Coils"/>
    </source>
</evidence>
<reference evidence="3 4" key="1">
    <citation type="submission" date="2016-10" db="EMBL/GenBank/DDBJ databases">
        <authorList>
            <person name="Varghese N."/>
            <person name="Submissions S."/>
        </authorList>
    </citation>
    <scope>NUCLEOTIDE SEQUENCE [LARGE SCALE GENOMIC DNA]</scope>
    <source>
        <strain evidence="3 4">DSM 17835</strain>
    </source>
</reference>
<evidence type="ECO:0000256" key="2">
    <source>
        <dbReference type="SAM" id="Phobius"/>
    </source>
</evidence>
<keyword evidence="2" id="KW-0472">Membrane</keyword>
<proteinExistence type="predicted"/>